<dbReference type="InterPro" id="IPR018201">
    <property type="entry name" value="Ketoacyl_synth_AS"/>
</dbReference>
<keyword evidence="1" id="KW-0596">Phosphopantetheine</keyword>
<dbReference type="PANTHER" id="PTHR43775:SF51">
    <property type="entry name" value="INACTIVE PHENOLPHTHIOCEROL SYNTHESIS POLYKETIDE SYNTHASE TYPE I PKS1-RELATED"/>
    <property type="match status" value="1"/>
</dbReference>
<dbReference type="InterPro" id="IPR049551">
    <property type="entry name" value="PKS_DH_C"/>
</dbReference>
<dbReference type="Pfam" id="PF13602">
    <property type="entry name" value="ADH_zinc_N_2"/>
    <property type="match status" value="1"/>
</dbReference>
<dbReference type="SMART" id="SM00827">
    <property type="entry name" value="PKS_AT"/>
    <property type="match status" value="4"/>
</dbReference>
<dbReference type="PROSITE" id="PS00012">
    <property type="entry name" value="PHOSPHOPANTETHEINE"/>
    <property type="match status" value="2"/>
</dbReference>
<dbReference type="InterPro" id="IPR020807">
    <property type="entry name" value="PKS_DH"/>
</dbReference>
<dbReference type="Pfam" id="PF00698">
    <property type="entry name" value="Acyl_transf_1"/>
    <property type="match status" value="4"/>
</dbReference>
<feature type="domain" description="Ketosynthase family 3 (KS3)" evidence="10">
    <location>
        <begin position="2362"/>
        <end position="2786"/>
    </location>
</feature>
<dbReference type="InterPro" id="IPR014030">
    <property type="entry name" value="Ketoacyl_synth_N"/>
</dbReference>
<dbReference type="Gene3D" id="3.30.70.3290">
    <property type="match status" value="4"/>
</dbReference>
<dbReference type="GO" id="GO:0004312">
    <property type="term" value="F:fatty acid synthase activity"/>
    <property type="evidence" value="ECO:0007669"/>
    <property type="project" value="TreeGrafter"/>
</dbReference>
<dbReference type="PROSITE" id="PS52004">
    <property type="entry name" value="KS3_2"/>
    <property type="match status" value="4"/>
</dbReference>
<evidence type="ECO:0000313" key="12">
    <source>
        <dbReference type="EMBL" id="MBB5157306.1"/>
    </source>
</evidence>
<dbReference type="FunFam" id="1.10.1200.10:FF:000007">
    <property type="entry name" value="Probable polyketide synthase pks17"/>
    <property type="match status" value="3"/>
</dbReference>
<dbReference type="RefSeq" id="WP_221467293.1">
    <property type="nucleotide sequence ID" value="NZ_JACHIW010000001.1"/>
</dbReference>
<dbReference type="FunFam" id="3.40.50.720:FF:000209">
    <property type="entry name" value="Polyketide synthase Pks12"/>
    <property type="match status" value="1"/>
</dbReference>
<feature type="region of interest" description="N-terminal hotdog fold" evidence="7">
    <location>
        <begin position="3219"/>
        <end position="3341"/>
    </location>
</feature>
<dbReference type="InterPro" id="IPR013154">
    <property type="entry name" value="ADH-like_N"/>
</dbReference>
<feature type="domain" description="Ketosynthase family 3 (KS3)" evidence="10">
    <location>
        <begin position="4011"/>
        <end position="4432"/>
    </location>
</feature>
<feature type="domain" description="Ketosynthase family 3 (KS3)" evidence="10">
    <location>
        <begin position="4"/>
        <end position="400"/>
    </location>
</feature>
<dbReference type="Gene3D" id="3.40.366.10">
    <property type="entry name" value="Malonyl-Coenzyme A Acyl Carrier Protein, domain 2"/>
    <property type="match status" value="4"/>
</dbReference>
<dbReference type="GO" id="GO:0006633">
    <property type="term" value="P:fatty acid biosynthetic process"/>
    <property type="evidence" value="ECO:0007669"/>
    <property type="project" value="InterPro"/>
</dbReference>
<feature type="region of interest" description="N-terminal hotdog fold" evidence="7">
    <location>
        <begin position="4872"/>
        <end position="4994"/>
    </location>
</feature>
<evidence type="ECO:0000256" key="5">
    <source>
        <dbReference type="ARBA" id="ARBA00023268"/>
    </source>
</evidence>
<dbReference type="PROSITE" id="PS00606">
    <property type="entry name" value="KS3_1"/>
    <property type="match status" value="3"/>
</dbReference>
<dbReference type="GO" id="GO:0031177">
    <property type="term" value="F:phosphopantetheine binding"/>
    <property type="evidence" value="ECO:0007669"/>
    <property type="project" value="InterPro"/>
</dbReference>
<dbReference type="Pfam" id="PF00109">
    <property type="entry name" value="ketoacyl-synt"/>
    <property type="match status" value="4"/>
</dbReference>
<dbReference type="Proteomes" id="UP000584374">
    <property type="component" value="Unassembled WGS sequence"/>
</dbReference>
<dbReference type="SMART" id="SM00825">
    <property type="entry name" value="PKS_KS"/>
    <property type="match status" value="4"/>
</dbReference>
<dbReference type="InterPro" id="IPR055123">
    <property type="entry name" value="SpnB-like_Rossmann"/>
</dbReference>
<dbReference type="Gene3D" id="3.40.50.720">
    <property type="entry name" value="NAD(P)-binding Rossmann-like Domain"/>
    <property type="match status" value="3"/>
</dbReference>
<dbReference type="InterPro" id="IPR016035">
    <property type="entry name" value="Acyl_Trfase/lysoPLipase"/>
</dbReference>
<evidence type="ECO:0000256" key="8">
    <source>
        <dbReference type="SAM" id="MobiDB-lite"/>
    </source>
</evidence>
<dbReference type="FunFam" id="3.40.47.10:FF:000019">
    <property type="entry name" value="Polyketide synthase type I"/>
    <property type="match status" value="3"/>
</dbReference>
<dbReference type="PROSITE" id="PS52019">
    <property type="entry name" value="PKS_MFAS_DH"/>
    <property type="match status" value="2"/>
</dbReference>
<dbReference type="Gene3D" id="3.90.180.10">
    <property type="entry name" value="Medium-chain alcohol dehydrogenases, catalytic domain"/>
    <property type="match status" value="1"/>
</dbReference>
<feature type="domain" description="PKS/mFAS DH" evidence="11">
    <location>
        <begin position="4872"/>
        <end position="5139"/>
    </location>
</feature>
<dbReference type="SMART" id="SM00822">
    <property type="entry name" value="PKS_KR"/>
    <property type="match status" value="3"/>
</dbReference>
<feature type="active site" description="Proton acceptor; for dehydratase activity" evidence="7">
    <location>
        <position position="4904"/>
    </location>
</feature>
<evidence type="ECO:0000256" key="4">
    <source>
        <dbReference type="ARBA" id="ARBA00022737"/>
    </source>
</evidence>
<comment type="caution">
    <text evidence="12">The sequence shown here is derived from an EMBL/GenBank/DDBJ whole genome shotgun (WGS) entry which is preliminary data.</text>
</comment>
<feature type="domain" description="Carrier" evidence="9">
    <location>
        <begin position="5947"/>
        <end position="6022"/>
    </location>
</feature>
<evidence type="ECO:0000256" key="2">
    <source>
        <dbReference type="ARBA" id="ARBA00022553"/>
    </source>
</evidence>
<feature type="active site" description="Proton donor; for dehydratase activity" evidence="7">
    <location>
        <position position="5065"/>
    </location>
</feature>
<name>A0A840QA62_9PSEU</name>
<dbReference type="InterPro" id="IPR001227">
    <property type="entry name" value="Ac_transferase_dom_sf"/>
</dbReference>
<dbReference type="Gene3D" id="1.10.1200.10">
    <property type="entry name" value="ACP-like"/>
    <property type="match status" value="4"/>
</dbReference>
<dbReference type="InterPro" id="IPR016036">
    <property type="entry name" value="Malonyl_transacylase_ACP-bd"/>
</dbReference>
<dbReference type="InterPro" id="IPR016039">
    <property type="entry name" value="Thiolase-like"/>
</dbReference>
<dbReference type="SMART" id="SM00823">
    <property type="entry name" value="PKS_PP"/>
    <property type="match status" value="4"/>
</dbReference>
<gene>
    <name evidence="12" type="ORF">BJ970_004840</name>
</gene>
<evidence type="ECO:0000259" key="10">
    <source>
        <dbReference type="PROSITE" id="PS52004"/>
    </source>
</evidence>
<dbReference type="SUPFAM" id="SSF50129">
    <property type="entry name" value="GroES-like"/>
    <property type="match status" value="1"/>
</dbReference>
<dbReference type="FunFam" id="3.90.180.10:FF:000032">
    <property type="entry name" value="Probable polyketide synthase pks1"/>
    <property type="match status" value="1"/>
</dbReference>
<accession>A0A840QA62</accession>
<dbReference type="CDD" id="cd08956">
    <property type="entry name" value="KR_3_FAS_SDR_x"/>
    <property type="match status" value="2"/>
</dbReference>
<dbReference type="PANTHER" id="PTHR43775">
    <property type="entry name" value="FATTY ACID SYNTHASE"/>
    <property type="match status" value="1"/>
</dbReference>
<dbReference type="InterPro" id="IPR049552">
    <property type="entry name" value="PKS_DH_N"/>
</dbReference>
<feature type="domain" description="PKS/mFAS DH" evidence="11">
    <location>
        <begin position="3219"/>
        <end position="3490"/>
    </location>
</feature>
<feature type="region of interest" description="C-terminal hotdog fold" evidence="7">
    <location>
        <begin position="3353"/>
        <end position="3490"/>
    </location>
</feature>
<dbReference type="InterPro" id="IPR014031">
    <property type="entry name" value="Ketoacyl_synth_C"/>
</dbReference>
<keyword evidence="6" id="KW-0012">Acyltransferase</keyword>
<dbReference type="Pfam" id="PF08659">
    <property type="entry name" value="KR"/>
    <property type="match status" value="3"/>
</dbReference>
<evidence type="ECO:0000256" key="6">
    <source>
        <dbReference type="ARBA" id="ARBA00023315"/>
    </source>
</evidence>
<dbReference type="InterPro" id="IPR020841">
    <property type="entry name" value="PKS_Beta-ketoAc_synthase_dom"/>
</dbReference>
<keyword evidence="4" id="KW-0677">Repeat</keyword>
<dbReference type="Pfam" id="PF08240">
    <property type="entry name" value="ADH_N"/>
    <property type="match status" value="1"/>
</dbReference>
<dbReference type="InterPro" id="IPR049900">
    <property type="entry name" value="PKS_mFAS_DH"/>
</dbReference>
<dbReference type="InterPro" id="IPR006162">
    <property type="entry name" value="Ppantetheine_attach_site"/>
</dbReference>
<dbReference type="SMART" id="SM01294">
    <property type="entry name" value="PKS_PP_betabranch"/>
    <property type="match status" value="3"/>
</dbReference>
<dbReference type="GO" id="GO:0004315">
    <property type="term" value="F:3-oxoacyl-[acyl-carrier-protein] synthase activity"/>
    <property type="evidence" value="ECO:0007669"/>
    <property type="project" value="InterPro"/>
</dbReference>
<dbReference type="Pfam" id="PF21089">
    <property type="entry name" value="PKS_DH_N"/>
    <property type="match status" value="2"/>
</dbReference>
<dbReference type="Pfam" id="PF00550">
    <property type="entry name" value="PP-binding"/>
    <property type="match status" value="4"/>
</dbReference>
<dbReference type="Pfam" id="PF16197">
    <property type="entry name" value="KAsynt_C_assoc"/>
    <property type="match status" value="4"/>
</dbReference>
<dbReference type="InterPro" id="IPR020843">
    <property type="entry name" value="ER"/>
</dbReference>
<feature type="region of interest" description="Disordered" evidence="8">
    <location>
        <begin position="3318"/>
        <end position="3339"/>
    </location>
</feature>
<feature type="domain" description="Ketosynthase family 3 (KS3)" evidence="10">
    <location>
        <begin position="931"/>
        <end position="1354"/>
    </location>
</feature>
<dbReference type="PROSITE" id="PS50075">
    <property type="entry name" value="CARRIER"/>
    <property type="match status" value="4"/>
</dbReference>
<dbReference type="Pfam" id="PF22953">
    <property type="entry name" value="SpnB_Rossmann"/>
    <property type="match status" value="2"/>
</dbReference>
<dbReference type="InterPro" id="IPR020806">
    <property type="entry name" value="PKS_PP-bd"/>
</dbReference>
<feature type="region of interest" description="C-terminal hotdog fold" evidence="7">
    <location>
        <begin position="5006"/>
        <end position="5139"/>
    </location>
</feature>
<dbReference type="SUPFAM" id="SSF52151">
    <property type="entry name" value="FabD/lysophospholipase-like"/>
    <property type="match status" value="4"/>
</dbReference>
<dbReference type="InterPro" id="IPR042104">
    <property type="entry name" value="PKS_dehydratase_sf"/>
</dbReference>
<dbReference type="InterPro" id="IPR057326">
    <property type="entry name" value="KR_dom"/>
</dbReference>
<evidence type="ECO:0000259" key="9">
    <source>
        <dbReference type="PROSITE" id="PS50075"/>
    </source>
</evidence>
<feature type="domain" description="Carrier" evidence="9">
    <location>
        <begin position="841"/>
        <end position="918"/>
    </location>
</feature>
<dbReference type="InterPro" id="IPR036736">
    <property type="entry name" value="ACP-like_sf"/>
</dbReference>
<keyword evidence="5" id="KW-0511">Multifunctional enzyme</keyword>
<evidence type="ECO:0000259" key="11">
    <source>
        <dbReference type="PROSITE" id="PS52019"/>
    </source>
</evidence>
<evidence type="ECO:0000256" key="1">
    <source>
        <dbReference type="ARBA" id="ARBA00022450"/>
    </source>
</evidence>
<dbReference type="CDD" id="cd05195">
    <property type="entry name" value="enoyl_red"/>
    <property type="match status" value="1"/>
</dbReference>
<dbReference type="Pfam" id="PF14765">
    <property type="entry name" value="PS-DH"/>
    <property type="match status" value="2"/>
</dbReference>
<dbReference type="SUPFAM" id="SSF55048">
    <property type="entry name" value="Probable ACP-binding domain of malonyl-CoA ACP transacylase"/>
    <property type="match status" value="4"/>
</dbReference>
<protein>
    <submittedName>
        <fullName evidence="12">Acyl transferase domain-containing protein/NADPH:quinone reductase-like Zn-dependent oxidoreductase</fullName>
    </submittedName>
</protein>
<dbReference type="SUPFAM" id="SSF53901">
    <property type="entry name" value="Thiolase-like"/>
    <property type="match status" value="4"/>
</dbReference>
<sequence>MSTTEPIAIIGMSCRLPGAPDVRSFWRLLRDGADALSQVDGVWAGRVPDTGHFEPEFFGMSPREAAATDPQQRLMLELAWEALEHAGVVPLAQRDSDLGVFIGAIWDDYATLAHRQGAISHQSLTGLHRGIIANRVSYTLGVHGPSMTVDTGQSSSLVAVHLACESLRAGESATAVAGGVNLNLAAESTRVMTEFGGLSPDGRCFTFDARANGFVRGEGGGLVVLKPLSATLADGDTVYAVIAGSAINNDGRSETLTTPSAAAQSAVIARAYQRAGIDPAEVGYVELHGTGTKVGDPIEAAALGTVLGRAGKPLAVGSVKTNIGHLEGAAGIAGLLKVVLSLHSREIPASLNFEAPNPEIPFDDLNIRVQRELAPWQGSLVAGVSSFGVGGTNCHVVVRSGPDAAEGSSSEGSSGPFVLSGRTEAGLRAQAERLLAYLNDEPSVSLADVGFSLATTRTSLRHRAAVVGSDLLGGLAALASGEVAAEVVTGVADEVHRPVFVFPGQGSQWVGMALELLGSCEVFAGWMGECAGALSEFVDWSLFEVLGDAVALERVDVVQPVLFAVMVSLAELWRSYGVEPSAVVGHSQGEIAAACVAGALSLRDAARVVALRSKAIVALSGRGGMVSVPLSVDGVVLPEGVGVAAVNGPSSVVVSGDPGGLAAVLAGVEGAKVVPVDYASHSAHVEVLREELLEVLAPIEPCVPRVPFFSTVTAGWLDRLVDAEYWYRNLRETVRFEEATRALVEQGFGVFVEASAHPVLVAAVQETACSAVVVGSSRRNDGSLGRFMSSLAELHVNGVAVDWSSVFPGGRRIALPTYAFQRRRFWFDTVEEIAESEPVVVEDFDALGLVRAHAAVVLGTSRASVESHLTFKDLGFDSHMAVELRNRLSKAIGRSLPHTALYDYPTPTALAGALSTPEESTQVRAASKASDDPIAIVGMSCRLPGGVRSPEDLWALVANGVDAISGFPTDRGWDLESLYDPDGERFGSSYTRSGGFLHDAAMFDADLFGMSPREALATDPQQRLLLETSWEALERAGIDPKSLRDSDTGVFVGAMAQDYLPQLHEVPEGFDGYGLTGSTSSVASGRISYVLGLQGPAMTVDTACSSSLVALHLAVQALRSGECSLALAGGVTVMSTPGVFVEFSRQRGLSVDGRCKAFGAGADGTGWSEGVGVLLLERLSDARGNGRRVLAVVRGSAVNQDGASNGLTAPNGRSQQRVIRQALANAGLSASDVDVVEAHGTGTALGDPIEAQAIIATYGQDRDRPLWLGSLKSNIGHTQAAAGVGGVIKMVEAMRHGIMPRTLHVDVPSPKVEWSAGAVSLLTENVPWEVDRPRRAGVSSFGVSGTNAHVIVEQALEVVEPARSEHGGVVLWPVSGRSERALRDQARRLREVLEAGAAVADIGYSLATTRTAFEHRAVLMGEDSADFCEALDAVIGERPSPRVLRGSAQGRGKTVFVFPGQGSQWVGMAVELLGSCEVFAGWMGECAGALSEFVDWSLFEVLGDAVALERVDVVQPVLFAVMVSLAELWRSYGVEPSAVVGHSQGEIAAACVAGALSLRDAARVVALRSKAIVALSGRGGMVSVPLSVDGVVLPEGVGVAAVNGPSSVVVSGDPGGLAAVLAGVEGAKVVPVDYASHSAHVEVLREELLEVLAPIEPCVPRVPFFSTVTAGWLDRLVDAEYWYRNLRETVRFEEATRALVEQGFGVFVEASAHPVLTMALGETVEDVEASAYAVGTLRRNDGGLPRFVNALAEAHVRGAVLDWGAVIPAGRRIALPTYAFQHERYWLTAKRPRRQVGATDDWRYRVTWRPLDIRDDNGPSGTWLLVVPANYTEDPLVEACAHGLGTDVVRLVVDGETVALPEIPVAGVLSLLGLDERREPGQSASRGFAATVNLLQSAPEVPVWLGTRGAVAVDRDDPLDHPEQALVWGLGRAYALERPDRRGGLVDLSDDVAALRKALAGADFEDQVAVRGKQVYARRLVRAAPATVSKPWQPGGTALIIGGTGALGAHVARRLAESGVEHIVLTSRRGEQADGASELVAELSSLGASATVAACDAADRARLAELLDSLPDLRVVVHAAGTLVEAPIEDVTVEQIEKVLRPKVAGARNLDELTRDRDLDAFVLFSSGSGIWGSAGQGVYGAANAYLDGLAKHRRDLGLPATAVAWGAWGGGGMGAVDGQEDKWRRLGVLAMSPETAITALWQAVEARDITLTVADIDWQRFGPAFTSARPRQLLADLPELRRVLSADENSPRGELAASLPRLSDVDRSRALLDLVRGHAAAVLGHRDDTAVQPSRAFKEIGFDSLTSVELRNKLVTATGRKLPVSLIFDYPTPQALARFLDGELFGTTTETATAPAVVALDEPVAIVAMGCRFPGGVRSPEDLWDLVAGGVDAISDFPSDRGWNVDSLYDADPGVPGKSYTRSGGFLHDAALFDADFFGMSPREALATDPQQRLLLETSWEALERAGIDPDSLRGSDTGVFVGAMAQDYGPRMHQAPQDLEGYILTGNIGSVVSGRISYTFGLEGPAMTVDTGCSSSLVALHLAVQALRSGECSLALAGGVTVMSTPGVFVEFSRQRGLSVDGRCKAFGAGADGTGWSEGVGVLLLERLSDARGNGRRVLAVVRGSAVNQDGASNGLTAPNGRSQQRVIRQALANAGLSASDVDVVEAHGTGTALGDPIEAQAIIATYGQDRDRPLWLGSLKSNIGHTQAAAGVGGVIKMVEAMRHGIMPKTLYADEPSPHVDWSEGRVSLLAEARPWEGTDRPRRAGVSGFGVGGTNAHVVLEQAPEQPEIETSEVGDGPVPWVLSAKSPEALRDQAAQLRSVEGSPLDIAYSLATTRTAFEHRAVVIGSDRADFDAGLAALTAGESVAVSGAGRPVFVFPGQGSQWVGMALELLESSVVFAGWMGECAGALSEFVDWSLFEVLGDAVALERVDVVQPVLFAVMVSLAELWRSYGVEPSAVVGHSQGEIAAACVAGALSLRDAARVVALRSKAIVALSGRGGMVSVPLSVDGVVLPEGVWVAAVNGPSSVVVSGDPGGLAAVLAGVEGAKVVPVDYASHSAHVEVLREELLEVLAPITPQVSTVPFYSAVTGAEFDATGLTAEYWYTNLRETVQFERTTRALVEEGFTAFVEVSAHPVLTAAIGETVDFAVGTLRRDDGGLRRFLTAAGELYSRGIDVDWSPVLAGGRKVALPTYAFQRKRFWLDPAAPAPTGGTDHPMLSAALPVAESDEVLLSGELSRHAQPWLTDHGVFDTVIVPGTAFVELALRAAEEAGCDRLDELTLQAPIVLPDQGSVTVQVLVGAPDQRQRRAVTIHSRPGADRPWTKNAAGTLSPGEDQVPAGLTEWPPAGAEQVSIAGYYEALADMGYHYGPVFQGLRTVWRASDDLYAEVALPDDQHEQAARFGLHPALLDACLHAVGLSDVLAQGIRLPFNWSGVALHAVGATSLRVRLHVTSDDSVSLLATDTSGTPVAEVDNLVLRPASADQIDARPELRDSLFNVVWTPVPVGQTADLPEVLDFRPVDGDVVTEAHAATTRLLELLRDRTSEDKLVVLTHRAIGDDLLDLAHSTLWGAVRSAQTENPGRFVLVDTDDDPTSADVLASAVALDEPQVALRAGTVLVPRLARPKGTAPARELNPDGTVLITGGTGTLGGLLAKHLVTAHGVRNLVLTSRRGSEADGADDLHAELTGLGAWVRIVACDAADRDQLAAVLADIPAEHPLTAVVHTAGVVDDGVLGSLTSDRVGPVLRPKVDAAIALHELTKDLDLAAFVLYSSASATFGTAGQANYSAANAFLDALAHHRRAQGLPAVSMAWGYWEQQSELTRGLGAGDLDRLARTGLRPLTNDHGLALFDAALRLDEPLAVTVPLDLAALRNGPVPTVLRGLVRGRQRRVARSAQTSVTGLARTLADLTPEERRAAVLDVVRTHVAAVLGHSGAGGVAAERPFKDNGFDSLTAVELRNRLNGVTGLALPATLVFDHPTPLALADHLVSELAGEPVEVAAVVDAVATDEPIAIVAMACRYPGDVRSPEDLWQLVFDGRDAVGEFPTDRGWDLDGLYHPDPEHAGTSYTRHGAFLADAAEFDPELFGMSPREALATDPQQRLLLETTWELFERAGIDPTSVKGSRTGAFVGVMYNDYASRVHDVPEAVEGQLLTGSAGAVASGRLSYVFGLEGPAITVDTACSSSLVAMHLAAQALRNGDCTMALAGGVVLLASPGLFVEFSRQRGLSADGRCKSFGAGADGTGWGEGVGMLLLERLSDARRNGHRVLAVVRGSAVNQDGASNGLTAPNGPSQQRVIRQALANAGVSASDVDVVEAHGTGTVLGDPIEAQAIIATYGQDRDRPLWLGSLKSNIGHTQAAAGVGGVIKMVQAMRHGVLPRTLHANERSPHIDWSAGELSLLTEAQPWEGPMRAGVSSFGVSGTNAHVIIEGAAQVEALPTPETTTPVPWVLSAKSEQALKDQAARLKAVEGAPLDIGFSLATTRAALEYRAVVIGQDIDGFRRGLDAVAEGQGITGRAEPRGKTVFVFPGQGSQWVGMAVELLGSCEVFAGWMGECAGALSEFVDWSLFEVLGDAVALERVDVVQPVLFAVMVSLAELWRSYGVEPSAVVGHSQGEIAAACVAGALSLRDAARVVALRSKAIVALSGRGGMVSVPLSVDGVVLPEGVGVAAVNGPSSVVVSGDPGGLAAVLAGVEGAKVVPVDYASHSAHVEVLREELLEVLAPIEPCVPRVPFFSTVTAGWLDRLVDAEYWYRNLRETVRFEEATRALVEQGFGVFVEASAHPVLTMALGETVDIAVGTLRRDDGGLQRFLTAAGELYSRGVEVDWSPVLAGGRKVALPTYAFQHKRFWLDAGKSGHGNVAAAGLTSAGHPFLGAMVALPASGGFLCTGRVSLREHPWLADHGVLGTVMLPGVTFVELAIHAGDQVGCDLLEELVLEAPLTLTDTTDVRIQLEVGAADDNGRRTLSVHSRTGDDEEWTRHATGVLANATDRPGQDLAQWPPTGADPIDVTSFYQDMADRGYGYGPAFRGVKAAWRSIDDVYVEVEMPTEQDVTGFALHPALFDAALHGIGLGTDGQALLPFSWSGVSLHAAGATAARIRVRFIGENAAALDIADATGLPLASIGTLEIRPMSADQVQRDKVPDSLYHVRWQARTVTAQTSDNHYVVMGPDAIGLREALETAGALVSACPSLEQPDWGVTEGTAVPDVVLNVGALDLGVNAADRTVDATHEALGLIRFWLADQRFAETRLVFVTTGAVAVGTQDDVRDLAGAAVWGLVRTAQSENPGRFVLLDLDGGDASTAVVPAVIDAGEPQVAVRAGTAYVPQLATLASNGALRSLAGESTWRIDVSAVGTLENLASLPAPQALAPLEPGQVRIAVRAAGLNFRDVLVGLGMYPGVAIMGSEGAGVVLEVGPGVTGFAPGDRVFGLFIEGAFGPTVVADHRLVAKMPVGWSFAEAASVPVVFLTAYYGLVDLAGLRVGESVLIHAATGGVGMAALQLARHLGAEVFATASPAKWPTLRELGLDDDHIASSRDLTFEHHFMATTNGRGVDVVLDSLAKEFVDASLRLLPRGGRFSEMGKTDIRDADEVAATHPGVAYTAFELISAGPDRIQQMLSDLLALFDSGALSPAPVTVWDVRHAPEALRFLSQAKHIGKIVLTIPAPLDRNGTVLITGGTGTLGAEVARHLLVTERVGHVVLASRSGARTEEAQLLQAELGERATFVACDVADRGQLADLVASIPADRPLTAVVHAAGVLSDGLVQSLTTEQVNTVLRPKVAAAWHLHELTKDMDLAAFVLFSSAAATLGSAGQANYAAANAFLDGLAQHRRAAGLPATSLAWGFWAQRGGMTAHLDDADVARMTRSGIAALSTEDGLKLFDAGSAAENAALVPVRLDVAALRSATGESSPLLRGLVRTPARRVVQTVQAGASTLTDKLAAMNPTERERFLVDLVRGHTATVLGHDGTDSVPGGKAFKELGFDSLTSVELRNRLNATTGLRLPVTLVFDHPTPRALAAKLLADLALVDDTQPAVTTVASELDRLEAAFAASSDTELDRAEFAARLRALLDLVERPADTGADELGDDVTAEELFAILDGD</sequence>
<dbReference type="InterPro" id="IPR011032">
    <property type="entry name" value="GroES-like_sf"/>
</dbReference>
<feature type="domain" description="Carrier" evidence="9">
    <location>
        <begin position="3919"/>
        <end position="3994"/>
    </location>
</feature>
<keyword evidence="2" id="KW-0597">Phosphoprotein</keyword>
<keyword evidence="13" id="KW-1185">Reference proteome</keyword>
<evidence type="ECO:0000256" key="3">
    <source>
        <dbReference type="ARBA" id="ARBA00022679"/>
    </source>
</evidence>
<proteinExistence type="predicted"/>
<dbReference type="EMBL" id="JACHIW010000001">
    <property type="protein sequence ID" value="MBB5157306.1"/>
    <property type="molecule type" value="Genomic_DNA"/>
</dbReference>
<reference evidence="12 13" key="1">
    <citation type="submission" date="2020-08" db="EMBL/GenBank/DDBJ databases">
        <title>Sequencing the genomes of 1000 actinobacteria strains.</title>
        <authorList>
            <person name="Klenk H.-P."/>
        </authorList>
    </citation>
    <scope>NUCLEOTIDE SEQUENCE [LARGE SCALE GENOMIC DNA]</scope>
    <source>
        <strain evidence="12 13">DSM 45584</strain>
    </source>
</reference>
<dbReference type="SUPFAM" id="SSF47336">
    <property type="entry name" value="ACP-like"/>
    <property type="match status" value="4"/>
</dbReference>
<dbReference type="InterPro" id="IPR009081">
    <property type="entry name" value="PP-bd_ACP"/>
</dbReference>
<dbReference type="SMART" id="SM00829">
    <property type="entry name" value="PKS_ER"/>
    <property type="match status" value="1"/>
</dbReference>
<dbReference type="SUPFAM" id="SSF51735">
    <property type="entry name" value="NAD(P)-binding Rossmann-fold domains"/>
    <property type="match status" value="7"/>
</dbReference>
<dbReference type="Pfam" id="PF02801">
    <property type="entry name" value="Ketoacyl-synt_C"/>
    <property type="match status" value="4"/>
</dbReference>
<dbReference type="InterPro" id="IPR013968">
    <property type="entry name" value="PKS_KR"/>
</dbReference>
<feature type="domain" description="Carrier" evidence="9">
    <location>
        <begin position="2270"/>
        <end position="2345"/>
    </location>
</feature>
<dbReference type="InterPro" id="IPR036291">
    <property type="entry name" value="NAD(P)-bd_dom_sf"/>
</dbReference>
<dbReference type="InterPro" id="IPR050091">
    <property type="entry name" value="PKS_NRPS_Biosynth_Enz"/>
</dbReference>
<dbReference type="InterPro" id="IPR032821">
    <property type="entry name" value="PKS_assoc"/>
</dbReference>
<feature type="active site" description="Proton acceptor; for dehydratase activity" evidence="7">
    <location>
        <position position="3251"/>
    </location>
</feature>
<dbReference type="Gene3D" id="3.40.50.11460">
    <property type="match status" value="1"/>
</dbReference>
<dbReference type="CDD" id="cd08952">
    <property type="entry name" value="KR_1_SDR_x"/>
    <property type="match status" value="1"/>
</dbReference>
<keyword evidence="3 12" id="KW-0808">Transferase</keyword>
<dbReference type="Gene3D" id="3.10.129.110">
    <property type="entry name" value="Polyketide synthase dehydratase"/>
    <property type="match status" value="2"/>
</dbReference>
<dbReference type="CDD" id="cd00833">
    <property type="entry name" value="PKS"/>
    <property type="match status" value="4"/>
</dbReference>
<feature type="active site" description="Proton donor; for dehydratase activity" evidence="7">
    <location>
        <position position="3414"/>
    </location>
</feature>
<organism evidence="12 13">
    <name type="scientific">Saccharopolyspora phatthalungensis</name>
    <dbReference type="NCBI Taxonomy" id="664693"/>
    <lineage>
        <taxon>Bacteria</taxon>
        <taxon>Bacillati</taxon>
        <taxon>Actinomycetota</taxon>
        <taxon>Actinomycetes</taxon>
        <taxon>Pseudonocardiales</taxon>
        <taxon>Pseudonocardiaceae</taxon>
        <taxon>Saccharopolyspora</taxon>
    </lineage>
</organism>
<dbReference type="InterPro" id="IPR014043">
    <property type="entry name" value="Acyl_transferase_dom"/>
</dbReference>
<dbReference type="GO" id="GO:0016491">
    <property type="term" value="F:oxidoreductase activity"/>
    <property type="evidence" value="ECO:0007669"/>
    <property type="project" value="InterPro"/>
</dbReference>
<dbReference type="Gene3D" id="3.40.47.10">
    <property type="match status" value="4"/>
</dbReference>
<dbReference type="SMART" id="SM00826">
    <property type="entry name" value="PKS_DH"/>
    <property type="match status" value="2"/>
</dbReference>
<evidence type="ECO:0000313" key="13">
    <source>
        <dbReference type="Proteomes" id="UP000584374"/>
    </source>
</evidence>
<evidence type="ECO:0000256" key="7">
    <source>
        <dbReference type="PROSITE-ProRule" id="PRU01363"/>
    </source>
</evidence>